<dbReference type="GO" id="GO:0016020">
    <property type="term" value="C:membrane"/>
    <property type="evidence" value="ECO:0007669"/>
    <property type="project" value="TreeGrafter"/>
</dbReference>
<dbReference type="PANTHER" id="PTHR15048:SF0">
    <property type="entry name" value="STARCH-BINDING DOMAIN-CONTAINING PROTEIN 1"/>
    <property type="match status" value="1"/>
</dbReference>
<dbReference type="SMART" id="SM01065">
    <property type="entry name" value="CBM_2"/>
    <property type="match status" value="1"/>
</dbReference>
<evidence type="ECO:0000313" key="3">
    <source>
        <dbReference type="Proteomes" id="UP000554482"/>
    </source>
</evidence>
<proteinExistence type="predicted"/>
<dbReference type="PROSITE" id="PS51166">
    <property type="entry name" value="CBM20"/>
    <property type="match status" value="1"/>
</dbReference>
<dbReference type="Pfam" id="PF00686">
    <property type="entry name" value="CBM_20"/>
    <property type="match status" value="1"/>
</dbReference>
<evidence type="ECO:0000259" key="1">
    <source>
        <dbReference type="PROSITE" id="PS51166"/>
    </source>
</evidence>
<dbReference type="EMBL" id="JABWDY010033520">
    <property type="protein sequence ID" value="KAF5183369.1"/>
    <property type="molecule type" value="Genomic_DNA"/>
</dbReference>
<reference evidence="2 3" key="1">
    <citation type="submission" date="2020-06" db="EMBL/GenBank/DDBJ databases">
        <title>Transcriptomic and genomic resources for Thalictrum thalictroides and T. hernandezii: Facilitating candidate gene discovery in an emerging model plant lineage.</title>
        <authorList>
            <person name="Arias T."/>
            <person name="Riano-Pachon D.M."/>
            <person name="Di Stilio V.S."/>
        </authorList>
    </citation>
    <scope>NUCLEOTIDE SEQUENCE [LARGE SCALE GENOMIC DNA]</scope>
    <source>
        <strain evidence="3">cv. WT478/WT964</strain>
        <tissue evidence="2">Leaves</tissue>
    </source>
</reference>
<dbReference type="AlphaFoldDB" id="A0A7J6VE53"/>
<comment type="caution">
    <text evidence="2">The sequence shown here is derived from an EMBL/GenBank/DDBJ whole genome shotgun (WGS) entry which is preliminary data.</text>
</comment>
<accession>A0A7J6VE53</accession>
<dbReference type="OrthoDB" id="550577at2759"/>
<name>A0A7J6VE53_THATH</name>
<dbReference type="PANTHER" id="PTHR15048">
    <property type="entry name" value="STARCH-BINDING DOMAIN-CONTAINING PROTEIN 1"/>
    <property type="match status" value="1"/>
</dbReference>
<dbReference type="Proteomes" id="UP000554482">
    <property type="component" value="Unassembled WGS sequence"/>
</dbReference>
<dbReference type="SUPFAM" id="SSF49452">
    <property type="entry name" value="Starch-binding domain-like"/>
    <property type="match status" value="1"/>
</dbReference>
<organism evidence="2 3">
    <name type="scientific">Thalictrum thalictroides</name>
    <name type="common">Rue-anemone</name>
    <name type="synonym">Anemone thalictroides</name>
    <dbReference type="NCBI Taxonomy" id="46969"/>
    <lineage>
        <taxon>Eukaryota</taxon>
        <taxon>Viridiplantae</taxon>
        <taxon>Streptophyta</taxon>
        <taxon>Embryophyta</taxon>
        <taxon>Tracheophyta</taxon>
        <taxon>Spermatophyta</taxon>
        <taxon>Magnoliopsida</taxon>
        <taxon>Ranunculales</taxon>
        <taxon>Ranunculaceae</taxon>
        <taxon>Thalictroideae</taxon>
        <taxon>Thalictrum</taxon>
    </lineage>
</organism>
<sequence>MYLDYLILNIYPFLILRSIKDYPCEISITEGVVFWRSVLLVGDDPSIGQWIPASAVPLNWSDEHIWTVELDLPVGQSIHFKFILKNAKEELFWQPGTDRVLQTWETKNTIVVLDWENAEIQNKPEEPNKNLIATQN</sequence>
<dbReference type="InterPro" id="IPR013783">
    <property type="entry name" value="Ig-like_fold"/>
</dbReference>
<dbReference type="GO" id="GO:2001070">
    <property type="term" value="F:starch binding"/>
    <property type="evidence" value="ECO:0007669"/>
    <property type="project" value="InterPro"/>
</dbReference>
<dbReference type="Gene3D" id="2.60.40.10">
    <property type="entry name" value="Immunoglobulins"/>
    <property type="match status" value="1"/>
</dbReference>
<gene>
    <name evidence="2" type="ORF">FRX31_027044</name>
</gene>
<evidence type="ECO:0000313" key="2">
    <source>
        <dbReference type="EMBL" id="KAF5183369.1"/>
    </source>
</evidence>
<feature type="domain" description="CBM20" evidence="1">
    <location>
        <begin position="8"/>
        <end position="117"/>
    </location>
</feature>
<dbReference type="CDD" id="cd05467">
    <property type="entry name" value="CBM20"/>
    <property type="match status" value="1"/>
</dbReference>
<dbReference type="InterPro" id="IPR013784">
    <property type="entry name" value="Carb-bd-like_fold"/>
</dbReference>
<dbReference type="InterPro" id="IPR002044">
    <property type="entry name" value="CBM20"/>
</dbReference>
<keyword evidence="3" id="KW-1185">Reference proteome</keyword>
<protein>
    <submittedName>
        <fullName evidence="2">Carbohydrate-binding-like fold</fullName>
    </submittedName>
</protein>